<feature type="compositionally biased region" description="Low complexity" evidence="1">
    <location>
        <begin position="156"/>
        <end position="189"/>
    </location>
</feature>
<dbReference type="Gene3D" id="3.30.420.10">
    <property type="entry name" value="Ribonuclease H-like superfamily/Ribonuclease H"/>
    <property type="match status" value="1"/>
</dbReference>
<feature type="compositionally biased region" description="Low complexity" evidence="1">
    <location>
        <begin position="227"/>
        <end position="253"/>
    </location>
</feature>
<name>D2VSL2_NAEGR</name>
<dbReference type="InParanoid" id="D2VSL2"/>
<feature type="region of interest" description="Disordered" evidence="1">
    <location>
        <begin position="148"/>
        <end position="253"/>
    </location>
</feature>
<dbReference type="RefSeq" id="XP_002672885.1">
    <property type="nucleotide sequence ID" value="XM_002672839.1"/>
</dbReference>
<dbReference type="EMBL" id="GG738894">
    <property type="protein sequence ID" value="EFC40141.1"/>
    <property type="molecule type" value="Genomic_DNA"/>
</dbReference>
<feature type="region of interest" description="Disordered" evidence="1">
    <location>
        <begin position="1"/>
        <end position="96"/>
    </location>
</feature>
<reference evidence="2 3" key="1">
    <citation type="journal article" date="2010" name="Cell">
        <title>The genome of Naegleria gruberi illuminates early eukaryotic versatility.</title>
        <authorList>
            <person name="Fritz-Laylin L.K."/>
            <person name="Prochnik S.E."/>
            <person name="Ginger M.L."/>
            <person name="Dacks J.B."/>
            <person name="Carpenter M.L."/>
            <person name="Field M.C."/>
            <person name="Kuo A."/>
            <person name="Paredez A."/>
            <person name="Chapman J."/>
            <person name="Pham J."/>
            <person name="Shu S."/>
            <person name="Neupane R."/>
            <person name="Cipriano M."/>
            <person name="Mancuso J."/>
            <person name="Tu H."/>
            <person name="Salamov A."/>
            <person name="Lindquist E."/>
            <person name="Shapiro H."/>
            <person name="Lucas S."/>
            <person name="Grigoriev I.V."/>
            <person name="Cande W.Z."/>
            <person name="Fulton C."/>
            <person name="Rokhsar D.S."/>
            <person name="Dawson S.C."/>
        </authorList>
    </citation>
    <scope>NUCLEOTIDE SEQUENCE [LARGE SCALE GENOMIC DNA]</scope>
    <source>
        <strain evidence="2 3">NEG-M</strain>
    </source>
</reference>
<dbReference type="GO" id="GO:0003676">
    <property type="term" value="F:nucleic acid binding"/>
    <property type="evidence" value="ECO:0007669"/>
    <property type="project" value="InterPro"/>
</dbReference>
<dbReference type="OMA" id="ESHETFR"/>
<dbReference type="AlphaFoldDB" id="D2VSL2"/>
<accession>D2VSL2</accession>
<keyword evidence="3" id="KW-1185">Reference proteome</keyword>
<proteinExistence type="predicted"/>
<dbReference type="VEuPathDB" id="AmoebaDB:NAEGRDRAFT_59109"/>
<dbReference type="Proteomes" id="UP000006671">
    <property type="component" value="Unassembled WGS sequence"/>
</dbReference>
<gene>
    <name evidence="2" type="ORF">NAEGRDRAFT_59109</name>
</gene>
<dbReference type="GeneID" id="8857009"/>
<feature type="compositionally biased region" description="Low complexity" evidence="1">
    <location>
        <begin position="59"/>
        <end position="89"/>
    </location>
</feature>
<evidence type="ECO:0000313" key="2">
    <source>
        <dbReference type="EMBL" id="EFC40141.1"/>
    </source>
</evidence>
<dbReference type="KEGG" id="ngr:NAEGRDRAFT_59109"/>
<feature type="compositionally biased region" description="Basic and acidic residues" evidence="1">
    <location>
        <begin position="24"/>
        <end position="36"/>
    </location>
</feature>
<evidence type="ECO:0000256" key="1">
    <source>
        <dbReference type="SAM" id="MobiDB-lite"/>
    </source>
</evidence>
<sequence>MPANVGTRRKLNPNLKKGYVAPPVEDHIIIEEDQKQKSQQQQPVKTKKQQQPIANTSSPATTTTTNKVVTNANVPTTTTTTAPKAKNVKSSSESRFEKYEKQHEAFIKQMETFMKSFLDFEKERLAFMKEQFGSKSVGTTTTTQTTVANNKKDNKTITATTTTTPTKTTTPPPTNTTVKTTTATAATTTPKKKTTEPTTTPQNNTNVTSPKSTKNEAAKNKDPAVDASPTKQQTKKATTTTSPTTTATTTTTTVPTKIRELTVTKDEIFDNLKVVYVSGENIKAIAEANKVFDTLEKKDAVYGFDILWNAKEEKTINESPTETHILVPIRLILLANHDTVFVYRPPTAEEMLAEKIDRPLPVALYKILTQNQCVKVSFNAIEKVNYLYHNLNTTYVSHVSDINSLFVKEPYGSALDMLSKELELPTEQVSKELKMRHNINYSKELSNGQLVTVAKRCWLELRLVEKFSEKQKTKTNLFDFVTKNMKIED</sequence>
<feature type="compositionally biased region" description="Basic and acidic residues" evidence="1">
    <location>
        <begin position="213"/>
        <end position="224"/>
    </location>
</feature>
<feature type="compositionally biased region" description="Low complexity" evidence="1">
    <location>
        <begin position="196"/>
        <end position="208"/>
    </location>
</feature>
<protein>
    <submittedName>
        <fullName evidence="2">Predicted protein</fullName>
    </submittedName>
</protein>
<dbReference type="InterPro" id="IPR036397">
    <property type="entry name" value="RNaseH_sf"/>
</dbReference>
<evidence type="ECO:0000313" key="3">
    <source>
        <dbReference type="Proteomes" id="UP000006671"/>
    </source>
</evidence>
<dbReference type="OrthoDB" id="10485585at2759"/>
<organism evidence="3">
    <name type="scientific">Naegleria gruberi</name>
    <name type="common">Amoeba</name>
    <dbReference type="NCBI Taxonomy" id="5762"/>
    <lineage>
        <taxon>Eukaryota</taxon>
        <taxon>Discoba</taxon>
        <taxon>Heterolobosea</taxon>
        <taxon>Tetramitia</taxon>
        <taxon>Eutetramitia</taxon>
        <taxon>Vahlkampfiidae</taxon>
        <taxon>Naegleria</taxon>
    </lineage>
</organism>